<keyword evidence="2" id="KW-1185">Reference proteome</keyword>
<name>A0A195CAJ6_9HYME</name>
<evidence type="ECO:0000313" key="2">
    <source>
        <dbReference type="Proteomes" id="UP000078542"/>
    </source>
</evidence>
<gene>
    <name evidence="1" type="ORF">ALC62_11240</name>
</gene>
<accession>A0A195CAJ6</accession>
<dbReference type="AlphaFoldDB" id="A0A195CAJ6"/>
<dbReference type="EMBL" id="KQ978023">
    <property type="protein sequence ID" value="KYM97894.1"/>
    <property type="molecule type" value="Genomic_DNA"/>
</dbReference>
<organism evidence="1 2">
    <name type="scientific">Cyphomyrmex costatus</name>
    <dbReference type="NCBI Taxonomy" id="456900"/>
    <lineage>
        <taxon>Eukaryota</taxon>
        <taxon>Metazoa</taxon>
        <taxon>Ecdysozoa</taxon>
        <taxon>Arthropoda</taxon>
        <taxon>Hexapoda</taxon>
        <taxon>Insecta</taxon>
        <taxon>Pterygota</taxon>
        <taxon>Neoptera</taxon>
        <taxon>Endopterygota</taxon>
        <taxon>Hymenoptera</taxon>
        <taxon>Apocrita</taxon>
        <taxon>Aculeata</taxon>
        <taxon>Formicoidea</taxon>
        <taxon>Formicidae</taxon>
        <taxon>Myrmicinae</taxon>
        <taxon>Cyphomyrmex</taxon>
    </lineage>
</organism>
<sequence length="328" mass="37613">MTGKQNQLDDSEDNQSRIKLIADKRRLLEERSAQIEAEIRNCFEDLTKLLRSREKQLLRQAEAIHRQQLSLIETSLNFLPSSVVILNDRNELEERIRQFGNIETHGSNSITVKDVEPYKVADYQDANKDHVSFDKSITKPSDQKVTNHLNLPRCKDFISDYRTVRISSLPSTLFTDNDLQDSQNEKANALKIFKDTLSISRCSPLLIIKRKLGLTHVSLDGLHAFDKAYSQNVQSLGISCTTTTESSELDTLMNGVTESNLQELDKEVLDQEDSEIIKRPKEREKTDEHPVQIRQWLQQILAETEIEPAIYEIGQFSEISKAKLCNEL</sequence>
<proteinExistence type="predicted"/>
<evidence type="ECO:0000313" key="1">
    <source>
        <dbReference type="EMBL" id="KYM97894.1"/>
    </source>
</evidence>
<protein>
    <submittedName>
        <fullName evidence="1">Uncharacterized protein</fullName>
    </submittedName>
</protein>
<dbReference type="OrthoDB" id="8176390at2759"/>
<reference evidence="1 2" key="1">
    <citation type="submission" date="2016-03" db="EMBL/GenBank/DDBJ databases">
        <title>Cyphomyrmex costatus WGS genome.</title>
        <authorList>
            <person name="Nygaard S."/>
            <person name="Hu H."/>
            <person name="Boomsma J."/>
            <person name="Zhang G."/>
        </authorList>
    </citation>
    <scope>NUCLEOTIDE SEQUENCE [LARGE SCALE GENOMIC DNA]</scope>
    <source>
        <strain evidence="1">MS0001</strain>
        <tissue evidence="1">Whole body</tissue>
    </source>
</reference>
<dbReference type="Proteomes" id="UP000078542">
    <property type="component" value="Unassembled WGS sequence"/>
</dbReference>
<dbReference type="KEGG" id="ccoa:108777925"/>